<dbReference type="GO" id="GO:0071555">
    <property type="term" value="P:cell wall organization"/>
    <property type="evidence" value="ECO:0007669"/>
    <property type="project" value="UniProtKB-KW"/>
</dbReference>
<protein>
    <recommendedName>
        <fullName evidence="2">N-acetylmuramoyl-L-alanine amidase</fullName>
        <ecNumber evidence="2">3.5.1.28</ecNumber>
    </recommendedName>
</protein>
<feature type="signal peptide" evidence="5">
    <location>
        <begin position="1"/>
        <end position="17"/>
    </location>
</feature>
<dbReference type="GO" id="GO:0019867">
    <property type="term" value="C:outer membrane"/>
    <property type="evidence" value="ECO:0007669"/>
    <property type="project" value="TreeGrafter"/>
</dbReference>
<evidence type="ECO:0000256" key="4">
    <source>
        <dbReference type="ARBA" id="ARBA00023316"/>
    </source>
</evidence>
<dbReference type="EMBL" id="JADJEV010000003">
    <property type="protein sequence ID" value="MBK6973717.1"/>
    <property type="molecule type" value="Genomic_DNA"/>
</dbReference>
<dbReference type="PANTHER" id="PTHR30417">
    <property type="entry name" value="N-ACETYLMURAMOYL-L-ALANINE AMIDASE AMID"/>
    <property type="match status" value="1"/>
</dbReference>
<evidence type="ECO:0000256" key="3">
    <source>
        <dbReference type="ARBA" id="ARBA00022801"/>
    </source>
</evidence>
<dbReference type="SUPFAM" id="SSF55846">
    <property type="entry name" value="N-acetylmuramoyl-L-alanine amidase-like"/>
    <property type="match status" value="1"/>
</dbReference>
<proteinExistence type="predicted"/>
<evidence type="ECO:0000256" key="2">
    <source>
        <dbReference type="ARBA" id="ARBA00011901"/>
    </source>
</evidence>
<organism evidence="7 8">
    <name type="scientific">Candidatus Methylophosphatis roskildensis</name>
    <dbReference type="NCBI Taxonomy" id="2899263"/>
    <lineage>
        <taxon>Bacteria</taxon>
        <taxon>Pseudomonadati</taxon>
        <taxon>Pseudomonadota</taxon>
        <taxon>Betaproteobacteria</taxon>
        <taxon>Nitrosomonadales</taxon>
        <taxon>Sterolibacteriaceae</taxon>
        <taxon>Candidatus Methylophosphatis</taxon>
    </lineage>
</organism>
<feature type="chain" id="PRO_5039372296" description="N-acetylmuramoyl-L-alanine amidase" evidence="5">
    <location>
        <begin position="18"/>
        <end position="251"/>
    </location>
</feature>
<dbReference type="Proteomes" id="UP000807785">
    <property type="component" value="Unassembled WGS sequence"/>
</dbReference>
<feature type="domain" description="N-acetylmuramoyl-L-alanine amidase" evidence="6">
    <location>
        <begin position="28"/>
        <end position="161"/>
    </location>
</feature>
<dbReference type="EC" id="3.5.1.28" evidence="2"/>
<keyword evidence="5" id="KW-0732">Signal</keyword>
<evidence type="ECO:0000256" key="1">
    <source>
        <dbReference type="ARBA" id="ARBA00001561"/>
    </source>
</evidence>
<dbReference type="PANTHER" id="PTHR30417:SF1">
    <property type="entry name" value="N-ACETYLMURAMOYL-L-ALANINE AMIDASE AMID"/>
    <property type="match status" value="1"/>
</dbReference>
<accession>A0A9D7HL38</accession>
<dbReference type="AlphaFoldDB" id="A0A9D7HL38"/>
<dbReference type="Gene3D" id="3.40.80.10">
    <property type="entry name" value="Peptidoglycan recognition protein-like"/>
    <property type="match status" value="1"/>
</dbReference>
<comment type="caution">
    <text evidence="7">The sequence shown here is derived from an EMBL/GenBank/DDBJ whole genome shotgun (WGS) entry which is preliminary data.</text>
</comment>
<dbReference type="CDD" id="cd06583">
    <property type="entry name" value="PGRP"/>
    <property type="match status" value="1"/>
</dbReference>
<dbReference type="GO" id="GO:0009253">
    <property type="term" value="P:peptidoglycan catabolic process"/>
    <property type="evidence" value="ECO:0007669"/>
    <property type="project" value="InterPro"/>
</dbReference>
<keyword evidence="4" id="KW-0961">Cell wall biogenesis/degradation</keyword>
<evidence type="ECO:0000256" key="5">
    <source>
        <dbReference type="SAM" id="SignalP"/>
    </source>
</evidence>
<dbReference type="InterPro" id="IPR002502">
    <property type="entry name" value="Amidase_domain"/>
</dbReference>
<keyword evidence="3" id="KW-0378">Hydrolase</keyword>
<evidence type="ECO:0000313" key="8">
    <source>
        <dbReference type="Proteomes" id="UP000807785"/>
    </source>
</evidence>
<dbReference type="InterPro" id="IPR051206">
    <property type="entry name" value="NAMLAA_amidase_2"/>
</dbReference>
<dbReference type="SMART" id="SM00644">
    <property type="entry name" value="Ami_2"/>
    <property type="match status" value="1"/>
</dbReference>
<name>A0A9D7HL38_9PROT</name>
<gene>
    <name evidence="7" type="ORF">IPH26_12505</name>
</gene>
<evidence type="ECO:0000313" key="7">
    <source>
        <dbReference type="EMBL" id="MBK6973717.1"/>
    </source>
</evidence>
<dbReference type="InterPro" id="IPR036505">
    <property type="entry name" value="Amidase/PGRP_sf"/>
</dbReference>
<dbReference type="Pfam" id="PF01510">
    <property type="entry name" value="Amidase_2"/>
    <property type="match status" value="1"/>
</dbReference>
<evidence type="ECO:0000259" key="6">
    <source>
        <dbReference type="SMART" id="SM00644"/>
    </source>
</evidence>
<dbReference type="GO" id="GO:0008745">
    <property type="term" value="F:N-acetylmuramoyl-L-alanine amidase activity"/>
    <property type="evidence" value="ECO:0007669"/>
    <property type="project" value="UniProtKB-EC"/>
</dbReference>
<sequence>MQPVAAALICAALAGCAAAPLGTGMPTQWRASPNFDERRPNLVILHHTTDDEAEQGLRTLTDPLQKVSAHYLIGRDGTLYQLVDERARAWHAGASYWGGNRDVNSASIGIELDNNGYEPFAEAQITSLLALLQDLRARYAIPVANVLGHADVAPRRKVDPSRMFPWRRLAAAGFGLWCEPPYSPPPPGFDSLLALQAIGYDVSRPEAAAAAFMLHFMPEAGDDPQPAALDTALLACLAERKRAAPEPDADR</sequence>
<dbReference type="GO" id="GO:0009254">
    <property type="term" value="P:peptidoglycan turnover"/>
    <property type="evidence" value="ECO:0007669"/>
    <property type="project" value="TreeGrafter"/>
</dbReference>
<reference evidence="7" key="1">
    <citation type="submission" date="2020-10" db="EMBL/GenBank/DDBJ databases">
        <title>Connecting structure to function with the recovery of over 1000 high-quality activated sludge metagenome-assembled genomes encoding full-length rRNA genes using long-read sequencing.</title>
        <authorList>
            <person name="Singleton C.M."/>
            <person name="Petriglieri F."/>
            <person name="Kristensen J.M."/>
            <person name="Kirkegaard R.H."/>
            <person name="Michaelsen T.Y."/>
            <person name="Andersen M.H."/>
            <person name="Karst S.M."/>
            <person name="Dueholm M.S."/>
            <person name="Nielsen P.H."/>
            <person name="Albertsen M."/>
        </authorList>
    </citation>
    <scope>NUCLEOTIDE SEQUENCE</scope>
    <source>
        <strain evidence="7">Bjer_18-Q3-R1-45_BAT3C.347</strain>
    </source>
</reference>
<comment type="catalytic activity">
    <reaction evidence="1">
        <text>Hydrolyzes the link between N-acetylmuramoyl residues and L-amino acid residues in certain cell-wall glycopeptides.</text>
        <dbReference type="EC" id="3.5.1.28"/>
    </reaction>
</comment>